<proteinExistence type="predicted"/>
<organism evidence="3 4">
    <name type="scientific">Albula glossodonta</name>
    <name type="common">roundjaw bonefish</name>
    <dbReference type="NCBI Taxonomy" id="121402"/>
    <lineage>
        <taxon>Eukaryota</taxon>
        <taxon>Metazoa</taxon>
        <taxon>Chordata</taxon>
        <taxon>Craniata</taxon>
        <taxon>Vertebrata</taxon>
        <taxon>Euteleostomi</taxon>
        <taxon>Actinopterygii</taxon>
        <taxon>Neopterygii</taxon>
        <taxon>Teleostei</taxon>
        <taxon>Albuliformes</taxon>
        <taxon>Albulidae</taxon>
        <taxon>Albula</taxon>
    </lineage>
</organism>
<keyword evidence="2" id="KW-0812">Transmembrane</keyword>
<gene>
    <name evidence="3" type="ORF">JZ751_026774</name>
</gene>
<evidence type="ECO:0000313" key="3">
    <source>
        <dbReference type="EMBL" id="KAG9350414.1"/>
    </source>
</evidence>
<dbReference type="AlphaFoldDB" id="A0A8T2PCY8"/>
<dbReference type="EMBL" id="JAFBMS010000008">
    <property type="protein sequence ID" value="KAG9350414.1"/>
    <property type="molecule type" value="Genomic_DNA"/>
</dbReference>
<comment type="caution">
    <text evidence="3">The sequence shown here is derived from an EMBL/GenBank/DDBJ whole genome shotgun (WGS) entry which is preliminary data.</text>
</comment>
<evidence type="ECO:0000256" key="1">
    <source>
        <dbReference type="SAM" id="MobiDB-lite"/>
    </source>
</evidence>
<dbReference type="Proteomes" id="UP000824540">
    <property type="component" value="Unassembled WGS sequence"/>
</dbReference>
<reference evidence="3" key="1">
    <citation type="thesis" date="2021" institute="BYU ScholarsArchive" country="Provo, UT, USA">
        <title>Applications of and Algorithms for Genome Assembly and Genomic Analyses with an Emphasis on Marine Teleosts.</title>
        <authorList>
            <person name="Pickett B.D."/>
        </authorList>
    </citation>
    <scope>NUCLEOTIDE SEQUENCE</scope>
    <source>
        <strain evidence="3">HI-2016</strain>
    </source>
</reference>
<evidence type="ECO:0000313" key="4">
    <source>
        <dbReference type="Proteomes" id="UP000824540"/>
    </source>
</evidence>
<protein>
    <submittedName>
        <fullName evidence="3">Uncharacterized protein</fullName>
    </submittedName>
</protein>
<accession>A0A8T2PCY8</accession>
<evidence type="ECO:0000256" key="2">
    <source>
        <dbReference type="SAM" id="Phobius"/>
    </source>
</evidence>
<keyword evidence="2" id="KW-0472">Membrane</keyword>
<feature type="compositionally biased region" description="Polar residues" evidence="1">
    <location>
        <begin position="10"/>
        <end position="33"/>
    </location>
</feature>
<keyword evidence="2" id="KW-1133">Transmembrane helix</keyword>
<keyword evidence="4" id="KW-1185">Reference proteome</keyword>
<feature type="transmembrane region" description="Helical" evidence="2">
    <location>
        <begin position="60"/>
        <end position="79"/>
    </location>
</feature>
<feature type="region of interest" description="Disordered" evidence="1">
    <location>
        <begin position="1"/>
        <end position="49"/>
    </location>
</feature>
<sequence>MEGRGKVGCASQTPTDRAVSSPQGELPQSSSTAPAPHPQRGDATAGWRRQATMRKDSAHFLPPILLFFFFFFCLFDFLFQLLKTWHTAPGTGEVKFPSPCMGEGWSMIFSGVSVTRSHLQRALPSGLASLTPSEPKKEDMTQLILQGASVQHCAGITTPVNLKIGILSAGERMCRSILRCLLPIGNAISGKISVF</sequence>
<name>A0A8T2PCY8_9TELE</name>